<evidence type="ECO:0000256" key="3">
    <source>
        <dbReference type="ARBA" id="ARBA00022692"/>
    </source>
</evidence>
<keyword evidence="2" id="KW-1003">Cell membrane</keyword>
<evidence type="ECO:0000256" key="6">
    <source>
        <dbReference type="ARBA" id="ARBA00038076"/>
    </source>
</evidence>
<dbReference type="AlphaFoldDB" id="A0A0B1ZXZ7"/>
<feature type="transmembrane region" description="Helical" evidence="7">
    <location>
        <begin position="223"/>
        <end position="245"/>
    </location>
</feature>
<dbReference type="GO" id="GO:0005886">
    <property type="term" value="C:plasma membrane"/>
    <property type="evidence" value="ECO:0007669"/>
    <property type="project" value="UniProtKB-SubCell"/>
</dbReference>
<evidence type="ECO:0000256" key="1">
    <source>
        <dbReference type="ARBA" id="ARBA00004651"/>
    </source>
</evidence>
<comment type="similarity">
    <text evidence="6">Belongs to the ABC-4 integral membrane protein family.</text>
</comment>
<organism evidence="9 10">
    <name type="scientific">Microbacterium mangrovi</name>
    <dbReference type="NCBI Taxonomy" id="1348253"/>
    <lineage>
        <taxon>Bacteria</taxon>
        <taxon>Bacillati</taxon>
        <taxon>Actinomycetota</taxon>
        <taxon>Actinomycetes</taxon>
        <taxon>Micrococcales</taxon>
        <taxon>Microbacteriaceae</taxon>
        <taxon>Microbacterium</taxon>
    </lineage>
</organism>
<evidence type="ECO:0000313" key="9">
    <source>
        <dbReference type="EMBL" id="KHK96100.1"/>
    </source>
</evidence>
<dbReference type="Proteomes" id="UP000031030">
    <property type="component" value="Unassembled WGS sequence"/>
</dbReference>
<evidence type="ECO:0000256" key="4">
    <source>
        <dbReference type="ARBA" id="ARBA00022989"/>
    </source>
</evidence>
<dbReference type="PANTHER" id="PTHR30572:SF4">
    <property type="entry name" value="ABC TRANSPORTER PERMEASE YTRF"/>
    <property type="match status" value="1"/>
</dbReference>
<sequence length="337" mass="34833">MIAGMVLAVMLTTGRTVGAEDKVLASIDSAGTRTILVRAEPGAGLTTDVLRRLSHIEGISWAGAFSEAIDATNARIPDGTRVPVRLVYGAGLGSLGIPPAAPARLAYASQEALAQLGLPDVAGGITLTDGTTYGIGGRITTPEFLADFEPVVVLPEPAPRAPQAVSLLLIVAAHPELVGALTDAVTSVLAPTDPTKLTIQTSETLAHLRSIIQAQLGGFSRQLLIGLLIVTGILVCVILSGLVMLRRKDFGRRRALGATRTFILGLLLFQTTVLALAGITLGAVSAVALLLVAGDPLPRAAFTIALCVLTLLTAVVAALLPAIVASRREPIRELRVP</sequence>
<evidence type="ECO:0000256" key="5">
    <source>
        <dbReference type="ARBA" id="ARBA00023136"/>
    </source>
</evidence>
<dbReference type="InterPro" id="IPR050250">
    <property type="entry name" value="Macrolide_Exporter_MacB"/>
</dbReference>
<evidence type="ECO:0000256" key="7">
    <source>
        <dbReference type="SAM" id="Phobius"/>
    </source>
</evidence>
<feature type="transmembrane region" description="Helical" evidence="7">
    <location>
        <begin position="300"/>
        <end position="325"/>
    </location>
</feature>
<dbReference type="InterPro" id="IPR003838">
    <property type="entry name" value="ABC3_permease_C"/>
</dbReference>
<dbReference type="EMBL" id="JTDK01000017">
    <property type="protein sequence ID" value="KHK96100.1"/>
    <property type="molecule type" value="Genomic_DNA"/>
</dbReference>
<comment type="caution">
    <text evidence="9">The sequence shown here is derived from an EMBL/GenBank/DDBJ whole genome shotgun (WGS) entry which is preliminary data.</text>
</comment>
<evidence type="ECO:0000313" key="10">
    <source>
        <dbReference type="Proteomes" id="UP000031030"/>
    </source>
</evidence>
<keyword evidence="5 7" id="KW-0472">Membrane</keyword>
<proteinExistence type="inferred from homology"/>
<comment type="subcellular location">
    <subcellularLocation>
        <location evidence="1">Cell membrane</location>
        <topology evidence="1">Multi-pass membrane protein</topology>
    </subcellularLocation>
</comment>
<dbReference type="GO" id="GO:0022857">
    <property type="term" value="F:transmembrane transporter activity"/>
    <property type="evidence" value="ECO:0007669"/>
    <property type="project" value="TreeGrafter"/>
</dbReference>
<keyword evidence="9" id="KW-0449">Lipoprotein</keyword>
<keyword evidence="3 7" id="KW-0812">Transmembrane</keyword>
<evidence type="ECO:0000259" key="8">
    <source>
        <dbReference type="Pfam" id="PF02687"/>
    </source>
</evidence>
<feature type="domain" description="ABC3 transporter permease C-terminal" evidence="8">
    <location>
        <begin position="224"/>
        <end position="328"/>
    </location>
</feature>
<dbReference type="PANTHER" id="PTHR30572">
    <property type="entry name" value="MEMBRANE COMPONENT OF TRANSPORTER-RELATED"/>
    <property type="match status" value="1"/>
</dbReference>
<gene>
    <name evidence="9" type="ORF">LK09_17160</name>
</gene>
<accession>A0A0B1ZXZ7</accession>
<feature type="transmembrane region" description="Helical" evidence="7">
    <location>
        <begin position="266"/>
        <end position="294"/>
    </location>
</feature>
<keyword evidence="10" id="KW-1185">Reference proteome</keyword>
<protein>
    <submittedName>
        <fullName evidence="9">Lipoprotein release ABC transporter permease</fullName>
    </submittedName>
</protein>
<name>A0A0B1ZXZ7_9MICO</name>
<evidence type="ECO:0000256" key="2">
    <source>
        <dbReference type="ARBA" id="ARBA00022475"/>
    </source>
</evidence>
<reference evidence="9 10" key="1">
    <citation type="submission" date="2014-11" db="EMBL/GenBank/DDBJ databases">
        <title>Genome sequence of Microbacterium mangrovi MUSC 115(T).</title>
        <authorList>
            <person name="Lee L.-H."/>
        </authorList>
    </citation>
    <scope>NUCLEOTIDE SEQUENCE [LARGE SCALE GENOMIC DNA]</scope>
    <source>
        <strain evidence="9 10">MUSC 115</strain>
    </source>
</reference>
<keyword evidence="4 7" id="KW-1133">Transmembrane helix</keyword>
<dbReference type="Pfam" id="PF02687">
    <property type="entry name" value="FtsX"/>
    <property type="match status" value="1"/>
</dbReference>
<dbReference type="STRING" id="1348253.LK09_17160"/>